<dbReference type="Proteomes" id="UP001519460">
    <property type="component" value="Unassembled WGS sequence"/>
</dbReference>
<feature type="compositionally biased region" description="Basic and acidic residues" evidence="1">
    <location>
        <begin position="74"/>
        <end position="97"/>
    </location>
</feature>
<feature type="compositionally biased region" description="Polar residues" evidence="1">
    <location>
        <begin position="21"/>
        <end position="33"/>
    </location>
</feature>
<sequence length="177" mass="18980">MASNTAKWRNPMLALRLSRNLGRQNAPPSSNQKDPAAVRPTGRHDRQPRGPGGLPTLLDNGDIAQARPGSSQRSSRDGRRDGQPRVHENLRPSRDSQHVQLAQPVFNKRLSGSGRHNVEQLVREGLKPVPETGRSGGGGKTPMHALLLGQTRPVSDQRGKHAAAQVVGQTAGSCIAV</sequence>
<feature type="region of interest" description="Disordered" evidence="1">
    <location>
        <begin position="1"/>
        <end position="98"/>
    </location>
</feature>
<evidence type="ECO:0000313" key="3">
    <source>
        <dbReference type="Proteomes" id="UP001519460"/>
    </source>
</evidence>
<gene>
    <name evidence="2" type="ORF">BaRGS_00012110</name>
</gene>
<dbReference type="EMBL" id="JACVVK020000065">
    <property type="protein sequence ID" value="KAK7496703.1"/>
    <property type="molecule type" value="Genomic_DNA"/>
</dbReference>
<name>A0ABD0LBE5_9CAEN</name>
<protein>
    <submittedName>
        <fullName evidence="2">Uncharacterized protein</fullName>
    </submittedName>
</protein>
<accession>A0ABD0LBE5</accession>
<organism evidence="2 3">
    <name type="scientific">Batillaria attramentaria</name>
    <dbReference type="NCBI Taxonomy" id="370345"/>
    <lineage>
        <taxon>Eukaryota</taxon>
        <taxon>Metazoa</taxon>
        <taxon>Spiralia</taxon>
        <taxon>Lophotrochozoa</taxon>
        <taxon>Mollusca</taxon>
        <taxon>Gastropoda</taxon>
        <taxon>Caenogastropoda</taxon>
        <taxon>Sorbeoconcha</taxon>
        <taxon>Cerithioidea</taxon>
        <taxon>Batillariidae</taxon>
        <taxon>Batillaria</taxon>
    </lineage>
</organism>
<reference evidence="2 3" key="1">
    <citation type="journal article" date="2023" name="Sci. Data">
        <title>Genome assembly of the Korean intertidal mud-creeper Batillaria attramentaria.</title>
        <authorList>
            <person name="Patra A.K."/>
            <person name="Ho P.T."/>
            <person name="Jun S."/>
            <person name="Lee S.J."/>
            <person name="Kim Y."/>
            <person name="Won Y.J."/>
        </authorList>
    </citation>
    <scope>NUCLEOTIDE SEQUENCE [LARGE SCALE GENOMIC DNA]</scope>
    <source>
        <strain evidence="2">Wonlab-2016</strain>
    </source>
</reference>
<proteinExistence type="predicted"/>
<evidence type="ECO:0000313" key="2">
    <source>
        <dbReference type="EMBL" id="KAK7496703.1"/>
    </source>
</evidence>
<comment type="caution">
    <text evidence="2">The sequence shown here is derived from an EMBL/GenBank/DDBJ whole genome shotgun (WGS) entry which is preliminary data.</text>
</comment>
<evidence type="ECO:0000256" key="1">
    <source>
        <dbReference type="SAM" id="MobiDB-lite"/>
    </source>
</evidence>
<keyword evidence="3" id="KW-1185">Reference proteome</keyword>
<dbReference type="AlphaFoldDB" id="A0ABD0LBE5"/>